<dbReference type="AlphaFoldDB" id="D8TGY4"/>
<comment type="subcellular location">
    <subcellularLocation>
        <location evidence="1">Endomembrane system</location>
        <topology evidence="1">Multi-pass membrane protein</topology>
    </subcellularLocation>
</comment>
<dbReference type="OrthoDB" id="539193at2759"/>
<evidence type="ECO:0000313" key="8">
    <source>
        <dbReference type="Proteomes" id="UP000001058"/>
    </source>
</evidence>
<gene>
    <name evidence="7" type="ORF">VOLCADRAFT_85776</name>
</gene>
<dbReference type="KEGG" id="vcn:VOLCADRAFT_85776"/>
<evidence type="ECO:0000256" key="4">
    <source>
        <dbReference type="ARBA" id="ARBA00023136"/>
    </source>
</evidence>
<evidence type="ECO:0000256" key="2">
    <source>
        <dbReference type="ARBA" id="ARBA00022692"/>
    </source>
</evidence>
<keyword evidence="3 5" id="KW-1133">Transmembrane helix</keyword>
<keyword evidence="2 5" id="KW-0812">Transmembrane</keyword>
<keyword evidence="8" id="KW-1185">Reference proteome</keyword>
<evidence type="ECO:0000313" key="7">
    <source>
        <dbReference type="EMBL" id="EFJ52614.1"/>
    </source>
</evidence>
<feature type="transmembrane region" description="Helical" evidence="5">
    <location>
        <begin position="68"/>
        <end position="93"/>
    </location>
</feature>
<dbReference type="InParanoid" id="D8TGY4"/>
<dbReference type="eggNOG" id="ENOG502SV39">
    <property type="taxonomic scope" value="Eukaryota"/>
</dbReference>
<proteinExistence type="predicted"/>
<dbReference type="GeneID" id="9625242"/>
<dbReference type="Pfam" id="PF06803">
    <property type="entry name" value="DUF1232"/>
    <property type="match status" value="1"/>
</dbReference>
<evidence type="ECO:0000256" key="5">
    <source>
        <dbReference type="SAM" id="Phobius"/>
    </source>
</evidence>
<feature type="domain" description="DUF1232" evidence="6">
    <location>
        <begin position="47"/>
        <end position="83"/>
    </location>
</feature>
<evidence type="ECO:0000259" key="6">
    <source>
        <dbReference type="Pfam" id="PF06803"/>
    </source>
</evidence>
<dbReference type="InterPro" id="IPR010652">
    <property type="entry name" value="DUF1232"/>
</dbReference>
<dbReference type="GO" id="GO:0012505">
    <property type="term" value="C:endomembrane system"/>
    <property type="evidence" value="ECO:0007669"/>
    <property type="project" value="UniProtKB-SubCell"/>
</dbReference>
<sequence>MQAGLGLVASPHRLSWYQRLKKAAKALKHEVLAVYYAMLDPQTPFLAKALTCLVLAYALSPLDLIPDFIPVLGILDDLILLPLLIAAAIALLPPGVMEAARRRASQEPIRLSRNWPMAVCIAALWVACLEWLMYWLVNQYGNPVMRQYLPYGMVGLGAVCAGGFVVWLVGRVRKERTKQRKLAMKAAAAARKAAAAVPVASSGVMACEGGEEGGSVAALVSDVEAALHLGDAGEQPQVVASDTECRGGPLVVAGADHANCAVDSLGFEDMIQCWCYTACMVHVSSSGKE</sequence>
<evidence type="ECO:0000256" key="1">
    <source>
        <dbReference type="ARBA" id="ARBA00004127"/>
    </source>
</evidence>
<protein>
    <recommendedName>
        <fullName evidence="6">DUF1232 domain-containing protein</fullName>
    </recommendedName>
</protein>
<feature type="transmembrane region" description="Helical" evidence="5">
    <location>
        <begin position="114"/>
        <end position="136"/>
    </location>
</feature>
<dbReference type="RefSeq" id="XP_002945619.1">
    <property type="nucleotide sequence ID" value="XM_002945573.1"/>
</dbReference>
<reference evidence="7 8" key="1">
    <citation type="journal article" date="2010" name="Science">
        <title>Genomic analysis of organismal complexity in the multicellular green alga Volvox carteri.</title>
        <authorList>
            <person name="Prochnik S.E."/>
            <person name="Umen J."/>
            <person name="Nedelcu A.M."/>
            <person name="Hallmann A."/>
            <person name="Miller S.M."/>
            <person name="Nishii I."/>
            <person name="Ferris P."/>
            <person name="Kuo A."/>
            <person name="Mitros T."/>
            <person name="Fritz-Laylin L.K."/>
            <person name="Hellsten U."/>
            <person name="Chapman J."/>
            <person name="Simakov O."/>
            <person name="Rensing S.A."/>
            <person name="Terry A."/>
            <person name="Pangilinan J."/>
            <person name="Kapitonov V."/>
            <person name="Jurka J."/>
            <person name="Salamov A."/>
            <person name="Shapiro H."/>
            <person name="Schmutz J."/>
            <person name="Grimwood J."/>
            <person name="Lindquist E."/>
            <person name="Lucas S."/>
            <person name="Grigoriev I.V."/>
            <person name="Schmitt R."/>
            <person name="Kirk D."/>
            <person name="Rokhsar D.S."/>
        </authorList>
    </citation>
    <scope>NUCLEOTIDE SEQUENCE [LARGE SCALE GENOMIC DNA]</scope>
    <source>
        <strain evidence="8">f. Nagariensis / Eve</strain>
    </source>
</reference>
<accession>D8TGY4</accession>
<keyword evidence="4 5" id="KW-0472">Membrane</keyword>
<dbReference type="Proteomes" id="UP000001058">
    <property type="component" value="Unassembled WGS sequence"/>
</dbReference>
<evidence type="ECO:0000256" key="3">
    <source>
        <dbReference type="ARBA" id="ARBA00022989"/>
    </source>
</evidence>
<name>D8TGY4_VOLCA</name>
<dbReference type="EMBL" id="GL378323">
    <property type="protein sequence ID" value="EFJ52614.1"/>
    <property type="molecule type" value="Genomic_DNA"/>
</dbReference>
<organism evidence="8">
    <name type="scientific">Volvox carteri f. nagariensis</name>
    <dbReference type="NCBI Taxonomy" id="3068"/>
    <lineage>
        <taxon>Eukaryota</taxon>
        <taxon>Viridiplantae</taxon>
        <taxon>Chlorophyta</taxon>
        <taxon>core chlorophytes</taxon>
        <taxon>Chlorophyceae</taxon>
        <taxon>CS clade</taxon>
        <taxon>Chlamydomonadales</taxon>
        <taxon>Volvocaceae</taxon>
        <taxon>Volvox</taxon>
    </lineage>
</organism>
<feature type="transmembrane region" description="Helical" evidence="5">
    <location>
        <begin position="148"/>
        <end position="170"/>
    </location>
</feature>